<keyword evidence="4 6" id="KW-1133">Transmembrane helix</keyword>
<keyword evidence="3 6" id="KW-0812">Transmembrane</keyword>
<protein>
    <submittedName>
        <fullName evidence="7">Uncharacterized protein</fullName>
    </submittedName>
</protein>
<proteinExistence type="inferred from homology"/>
<dbReference type="GO" id="GO:0012505">
    <property type="term" value="C:endomembrane system"/>
    <property type="evidence" value="ECO:0007669"/>
    <property type="project" value="TreeGrafter"/>
</dbReference>
<sequence length="421" mass="48518">MYAHMVLHRTTHPSLGEQSRDSTGDHVLISHPLNKYVYKSQETKLRRLLQADNAADSKEALPGDGEELATSYVSHWYGNLTYNLMTESGALPYQKLPSLIRNHVVLEKTGLLDPITHQRYYQPLVYVNTFWTLSSDLVPINTTTPVLPLTLRFYPISFFKLQMYLSFEEQTKQQKQLLGSGGAELDEFKRMLTETNPWLLALTAIITLLHSVFDFLAFKNDIAFWKGKKDTTGISVRAILSNIVFQMIIFLYLLDNRQGTSWMILFSQGAGLVIEVWKVKKAVDIRVVSQSVASNTEREVAVADQSRLTAFSLLGYRITIRDKAKLSAEELKTQEYDRMAFRYLSYVAYPLLAGYTLYSMYYEEHKSWYSFVINTLVGYVYAFGFITMTPQLFINYKLKSVAHMPWRTFMYKALNTFVDDL</sequence>
<evidence type="ECO:0000313" key="8">
    <source>
        <dbReference type="Proteomes" id="UP001150925"/>
    </source>
</evidence>
<evidence type="ECO:0000256" key="5">
    <source>
        <dbReference type="ARBA" id="ARBA00023136"/>
    </source>
</evidence>
<feature type="transmembrane region" description="Helical" evidence="6">
    <location>
        <begin position="368"/>
        <end position="394"/>
    </location>
</feature>
<evidence type="ECO:0000256" key="1">
    <source>
        <dbReference type="ARBA" id="ARBA00004141"/>
    </source>
</evidence>
<comment type="subcellular location">
    <subcellularLocation>
        <location evidence="1">Membrane</location>
        <topology evidence="1">Multi-pass membrane protein</topology>
    </subcellularLocation>
</comment>
<dbReference type="InterPro" id="IPR008429">
    <property type="entry name" value="CLPTM1"/>
</dbReference>
<comment type="caution">
    <text evidence="7">The sequence shown here is derived from an EMBL/GenBank/DDBJ whole genome shotgun (WGS) entry which is preliminary data.</text>
</comment>
<comment type="similarity">
    <text evidence="2">Belongs to the CLPTM1 family.</text>
</comment>
<name>A0A9W8E3I8_9FUNG</name>
<feature type="transmembrane region" description="Helical" evidence="6">
    <location>
        <begin position="198"/>
        <end position="218"/>
    </location>
</feature>
<feature type="transmembrane region" description="Helical" evidence="6">
    <location>
        <begin position="343"/>
        <end position="362"/>
    </location>
</feature>
<organism evidence="7 8">
    <name type="scientific">Dispira parvispora</name>
    <dbReference type="NCBI Taxonomy" id="1520584"/>
    <lineage>
        <taxon>Eukaryota</taxon>
        <taxon>Fungi</taxon>
        <taxon>Fungi incertae sedis</taxon>
        <taxon>Zoopagomycota</taxon>
        <taxon>Kickxellomycotina</taxon>
        <taxon>Dimargaritomycetes</taxon>
        <taxon>Dimargaritales</taxon>
        <taxon>Dimargaritaceae</taxon>
        <taxon>Dispira</taxon>
    </lineage>
</organism>
<evidence type="ECO:0000313" key="7">
    <source>
        <dbReference type="EMBL" id="KAJ1950587.1"/>
    </source>
</evidence>
<keyword evidence="5 6" id="KW-0472">Membrane</keyword>
<dbReference type="Pfam" id="PF05602">
    <property type="entry name" value="CLPTM1"/>
    <property type="match status" value="1"/>
</dbReference>
<feature type="non-terminal residue" evidence="7">
    <location>
        <position position="421"/>
    </location>
</feature>
<gene>
    <name evidence="7" type="ORF">IWQ62_006544</name>
</gene>
<dbReference type="PANTHER" id="PTHR21347:SF0">
    <property type="entry name" value="LIPID SCRAMBLASE CLPTM1L"/>
    <property type="match status" value="1"/>
</dbReference>
<evidence type="ECO:0000256" key="4">
    <source>
        <dbReference type="ARBA" id="ARBA00022989"/>
    </source>
</evidence>
<accession>A0A9W8E3I8</accession>
<dbReference type="PANTHER" id="PTHR21347">
    <property type="entry name" value="CLEFT LIP AND PALATE ASSOCIATED TRANSMEMBRANE PROTEIN-RELATED"/>
    <property type="match status" value="1"/>
</dbReference>
<evidence type="ECO:0000256" key="6">
    <source>
        <dbReference type="SAM" id="Phobius"/>
    </source>
</evidence>
<dbReference type="Proteomes" id="UP001150925">
    <property type="component" value="Unassembled WGS sequence"/>
</dbReference>
<dbReference type="EMBL" id="JANBPY010003697">
    <property type="protein sequence ID" value="KAJ1950587.1"/>
    <property type="molecule type" value="Genomic_DNA"/>
</dbReference>
<keyword evidence="8" id="KW-1185">Reference proteome</keyword>
<dbReference type="OrthoDB" id="378564at2759"/>
<evidence type="ECO:0000256" key="2">
    <source>
        <dbReference type="ARBA" id="ARBA00009310"/>
    </source>
</evidence>
<feature type="transmembrane region" description="Helical" evidence="6">
    <location>
        <begin position="238"/>
        <end position="254"/>
    </location>
</feature>
<dbReference type="GO" id="GO:0016020">
    <property type="term" value="C:membrane"/>
    <property type="evidence" value="ECO:0007669"/>
    <property type="project" value="UniProtKB-SubCell"/>
</dbReference>
<dbReference type="AlphaFoldDB" id="A0A9W8E3I8"/>
<evidence type="ECO:0000256" key="3">
    <source>
        <dbReference type="ARBA" id="ARBA00022692"/>
    </source>
</evidence>
<reference evidence="7" key="1">
    <citation type="submission" date="2022-07" db="EMBL/GenBank/DDBJ databases">
        <title>Phylogenomic reconstructions and comparative analyses of Kickxellomycotina fungi.</title>
        <authorList>
            <person name="Reynolds N.K."/>
            <person name="Stajich J.E."/>
            <person name="Barry K."/>
            <person name="Grigoriev I.V."/>
            <person name="Crous P."/>
            <person name="Smith M.E."/>
        </authorList>
    </citation>
    <scope>NUCLEOTIDE SEQUENCE</scope>
    <source>
        <strain evidence="7">RSA 1196</strain>
    </source>
</reference>